<dbReference type="GO" id="GO:0052621">
    <property type="term" value="F:diguanylate cyclase activity"/>
    <property type="evidence" value="ECO:0007669"/>
    <property type="project" value="TreeGrafter"/>
</dbReference>
<evidence type="ECO:0000256" key="2">
    <source>
        <dbReference type="PROSITE-ProRule" id="PRU00169"/>
    </source>
</evidence>
<dbReference type="SUPFAM" id="SSF52172">
    <property type="entry name" value="CheY-like"/>
    <property type="match status" value="2"/>
</dbReference>
<dbReference type="Gene3D" id="1.20.120.160">
    <property type="entry name" value="HPT domain"/>
    <property type="match status" value="1"/>
</dbReference>
<feature type="domain" description="Response regulatory" evidence="3">
    <location>
        <begin position="264"/>
        <end position="380"/>
    </location>
</feature>
<dbReference type="Pfam" id="PF01627">
    <property type="entry name" value="Hpt"/>
    <property type="match status" value="1"/>
</dbReference>
<dbReference type="InterPro" id="IPR029787">
    <property type="entry name" value="Nucleotide_cyclase"/>
</dbReference>
<dbReference type="OrthoDB" id="453368at2"/>
<dbReference type="SMART" id="SM00267">
    <property type="entry name" value="GGDEF"/>
    <property type="match status" value="1"/>
</dbReference>
<dbReference type="FunFam" id="3.30.70.270:FF:000001">
    <property type="entry name" value="Diguanylate cyclase domain protein"/>
    <property type="match status" value="1"/>
</dbReference>
<dbReference type="Pfam" id="PF00990">
    <property type="entry name" value="GGDEF"/>
    <property type="match status" value="1"/>
</dbReference>
<dbReference type="SUPFAM" id="SSF47226">
    <property type="entry name" value="Histidine-containing phosphotransfer domain, HPT domain"/>
    <property type="match status" value="1"/>
</dbReference>
<dbReference type="SUPFAM" id="SSF55073">
    <property type="entry name" value="Nucleotide cyclase"/>
    <property type="match status" value="1"/>
</dbReference>
<dbReference type="Gene3D" id="3.40.50.2300">
    <property type="match status" value="2"/>
</dbReference>
<dbReference type="InterPro" id="IPR008207">
    <property type="entry name" value="Sig_transdc_His_kin_Hpt_dom"/>
</dbReference>
<organism evidence="6 7">
    <name type="scientific">Neosynechococcus sphagnicola sy1</name>
    <dbReference type="NCBI Taxonomy" id="1497020"/>
    <lineage>
        <taxon>Bacteria</taxon>
        <taxon>Bacillati</taxon>
        <taxon>Cyanobacteriota</taxon>
        <taxon>Cyanophyceae</taxon>
        <taxon>Neosynechococcales</taxon>
        <taxon>Neosynechococcaceae</taxon>
        <taxon>Neosynechococcus</taxon>
    </lineage>
</organism>
<dbReference type="InterPro" id="IPR036641">
    <property type="entry name" value="HPT_dom_sf"/>
</dbReference>
<keyword evidence="7" id="KW-1185">Reference proteome</keyword>
<dbReference type="InterPro" id="IPR001789">
    <property type="entry name" value="Sig_transdc_resp-reg_receiver"/>
</dbReference>
<feature type="domain" description="Response regulatory" evidence="3">
    <location>
        <begin position="138"/>
        <end position="255"/>
    </location>
</feature>
<reference evidence="6 7" key="1">
    <citation type="journal article" date="2014" name="Mol. Ecol.">
        <title>Evolution of Synechococcus.</title>
        <authorList>
            <person name="Dvorak P."/>
            <person name="Casamatta D."/>
            <person name="Hasler P."/>
            <person name="Poulickova A."/>
            <person name="Ondrej V."/>
            <person name="Sanges R."/>
        </authorList>
    </citation>
    <scope>NUCLEOTIDE SEQUENCE [LARGE SCALE GENOMIC DNA]</scope>
    <source>
        <strain evidence="6 7">CAUP A 1101</strain>
    </source>
</reference>
<dbReference type="PROSITE" id="PS50110">
    <property type="entry name" value="RESPONSE_REGULATORY"/>
    <property type="match status" value="2"/>
</dbReference>
<name>A0A098THR1_9CYAN</name>
<dbReference type="STRING" id="1497020.DO97_12110"/>
<dbReference type="InterPro" id="IPR043128">
    <property type="entry name" value="Rev_trsase/Diguanyl_cyclase"/>
</dbReference>
<evidence type="ECO:0000256" key="1">
    <source>
        <dbReference type="PROSITE-ProRule" id="PRU00110"/>
    </source>
</evidence>
<evidence type="ECO:0000259" key="4">
    <source>
        <dbReference type="PROSITE" id="PS50887"/>
    </source>
</evidence>
<dbReference type="AlphaFoldDB" id="A0A098THR1"/>
<evidence type="ECO:0000259" key="5">
    <source>
        <dbReference type="PROSITE" id="PS50894"/>
    </source>
</evidence>
<comment type="caution">
    <text evidence="6">The sequence shown here is derived from an EMBL/GenBank/DDBJ whole genome shotgun (WGS) entry which is preliminary data.</text>
</comment>
<dbReference type="CDD" id="cd01949">
    <property type="entry name" value="GGDEF"/>
    <property type="match status" value="1"/>
</dbReference>
<evidence type="ECO:0000259" key="3">
    <source>
        <dbReference type="PROSITE" id="PS50110"/>
    </source>
</evidence>
<proteinExistence type="predicted"/>
<dbReference type="SMART" id="SM00448">
    <property type="entry name" value="REC"/>
    <property type="match status" value="2"/>
</dbReference>
<gene>
    <name evidence="6" type="ORF">DO97_12110</name>
</gene>
<keyword evidence="2" id="KW-0597">Phosphoprotein</keyword>
<dbReference type="PANTHER" id="PTHR45138:SF9">
    <property type="entry name" value="DIGUANYLATE CYCLASE DGCM-RELATED"/>
    <property type="match status" value="1"/>
</dbReference>
<dbReference type="PROSITE" id="PS50894">
    <property type="entry name" value="HPT"/>
    <property type="match status" value="1"/>
</dbReference>
<dbReference type="GO" id="GO:0043709">
    <property type="term" value="P:cell adhesion involved in single-species biofilm formation"/>
    <property type="evidence" value="ECO:0007669"/>
    <property type="project" value="TreeGrafter"/>
</dbReference>
<dbReference type="NCBIfam" id="TIGR00254">
    <property type="entry name" value="GGDEF"/>
    <property type="match status" value="1"/>
</dbReference>
<dbReference type="RefSeq" id="WP_036534791.1">
    <property type="nucleotide sequence ID" value="NZ_JJML01000037.1"/>
</dbReference>
<feature type="modified residue" description="Phosphohistidine" evidence="1">
    <location>
        <position position="54"/>
    </location>
</feature>
<dbReference type="PROSITE" id="PS50887">
    <property type="entry name" value="GGDEF"/>
    <property type="match status" value="1"/>
</dbReference>
<protein>
    <submittedName>
        <fullName evidence="6">Diguanylate cyclase</fullName>
    </submittedName>
</protein>
<dbReference type="Gene3D" id="3.30.70.270">
    <property type="match status" value="1"/>
</dbReference>
<evidence type="ECO:0000313" key="6">
    <source>
        <dbReference type="EMBL" id="KGF72090.1"/>
    </source>
</evidence>
<dbReference type="EMBL" id="JJML01000037">
    <property type="protein sequence ID" value="KGF72090.1"/>
    <property type="molecule type" value="Genomic_DNA"/>
</dbReference>
<dbReference type="GO" id="GO:0000160">
    <property type="term" value="P:phosphorelay signal transduction system"/>
    <property type="evidence" value="ECO:0007669"/>
    <property type="project" value="InterPro"/>
</dbReference>
<dbReference type="PANTHER" id="PTHR45138">
    <property type="entry name" value="REGULATORY COMPONENTS OF SENSORY TRANSDUCTION SYSTEM"/>
    <property type="match status" value="1"/>
</dbReference>
<feature type="modified residue" description="4-aspartylphosphate" evidence="2">
    <location>
        <position position="187"/>
    </location>
</feature>
<dbReference type="GO" id="GO:1902201">
    <property type="term" value="P:negative regulation of bacterial-type flagellum-dependent cell motility"/>
    <property type="evidence" value="ECO:0007669"/>
    <property type="project" value="TreeGrafter"/>
</dbReference>
<dbReference type="GO" id="GO:0005886">
    <property type="term" value="C:plasma membrane"/>
    <property type="evidence" value="ECO:0007669"/>
    <property type="project" value="TreeGrafter"/>
</dbReference>
<dbReference type="Pfam" id="PF00072">
    <property type="entry name" value="Response_reg"/>
    <property type="match status" value="2"/>
</dbReference>
<feature type="domain" description="GGDEF" evidence="4">
    <location>
        <begin position="420"/>
        <end position="552"/>
    </location>
</feature>
<dbReference type="Proteomes" id="UP000030170">
    <property type="component" value="Unassembled WGS sequence"/>
</dbReference>
<feature type="domain" description="HPt" evidence="5">
    <location>
        <begin position="8"/>
        <end position="114"/>
    </location>
</feature>
<accession>A0A098THR1</accession>
<sequence length="556" mass="62002">MVSLPDEIQAQLATLRQAYAQQLLGRVEQIATTWQQLSRRWDDTMLATLHRMTHNLAGSGATFGFAAISDRARALECLLQTIMESRNQITQEEGDQITALLELLQLAAAEPNSPTVMAELEHIPPVVMPPTYPPDERLIFFVKDTPDLTSDLVQQLSYFGYRVQTFASLKALQEAVHDTTPAAIIVDVRASEGSFAGTEMIKQIQQRRETPIPVVFLSIRSDLVARLQAVQSGGYAYFTKPVEIGTLIDKLDALSAHQSPDPYRILIVDDESTLASYYAYTLQQAGMKTFVVSDPLQVLQPLVDFRPDLILMDVYMPSCNGLELAAVIRQLESYLSIPIVFLSTETNLDRQLAAMSLGGDDFLMKPIHPHHLIRAVSSRAQRSRLLRSYMIKDSLTGLLNHTKTKEQLMIEVSRAQRRQRPLTFAMIDIDHFKSINDSYGHAIGDRVITSLSRLLQQRLRKTDVIGRYGGEEFAVILPETDGVAATPVLNELRAGFAQIRHQAADREFAVTFSCGLAVYPQYPEATSLSDAADKALYLAKAQGRDRVILAQPKEFA</sequence>
<dbReference type="CDD" id="cd00156">
    <property type="entry name" value="REC"/>
    <property type="match status" value="2"/>
</dbReference>
<dbReference type="InterPro" id="IPR011006">
    <property type="entry name" value="CheY-like_superfamily"/>
</dbReference>
<evidence type="ECO:0000313" key="7">
    <source>
        <dbReference type="Proteomes" id="UP000030170"/>
    </source>
</evidence>
<dbReference type="InterPro" id="IPR050469">
    <property type="entry name" value="Diguanylate_Cyclase"/>
</dbReference>
<feature type="modified residue" description="4-aspartylphosphate" evidence="2">
    <location>
        <position position="313"/>
    </location>
</feature>
<dbReference type="InterPro" id="IPR000160">
    <property type="entry name" value="GGDEF_dom"/>
</dbReference>